<feature type="signal peptide" evidence="1">
    <location>
        <begin position="1"/>
        <end position="19"/>
    </location>
</feature>
<dbReference type="OrthoDB" id="5899253at2759"/>
<protein>
    <submittedName>
        <fullName evidence="2">Uncharacterized protein</fullName>
    </submittedName>
</protein>
<accession>G0MQG4</accession>
<dbReference type="InParanoid" id="G0MQG4"/>
<feature type="chain" id="PRO_5003404452" evidence="1">
    <location>
        <begin position="20"/>
        <end position="143"/>
    </location>
</feature>
<dbReference type="OMA" id="ERVEICV"/>
<name>G0MQG4_CAEBE</name>
<dbReference type="Proteomes" id="UP000008068">
    <property type="component" value="Unassembled WGS sequence"/>
</dbReference>
<proteinExistence type="predicted"/>
<keyword evidence="1" id="KW-0732">Signal</keyword>
<evidence type="ECO:0000313" key="2">
    <source>
        <dbReference type="EMBL" id="EGT40881.1"/>
    </source>
</evidence>
<gene>
    <name evidence="2" type="ORF">CAEBREN_07049</name>
</gene>
<keyword evidence="3" id="KW-1185">Reference proteome</keyword>
<organism evidence="3">
    <name type="scientific">Caenorhabditis brenneri</name>
    <name type="common">Nematode worm</name>
    <dbReference type="NCBI Taxonomy" id="135651"/>
    <lineage>
        <taxon>Eukaryota</taxon>
        <taxon>Metazoa</taxon>
        <taxon>Ecdysozoa</taxon>
        <taxon>Nematoda</taxon>
        <taxon>Chromadorea</taxon>
        <taxon>Rhabditida</taxon>
        <taxon>Rhabditina</taxon>
        <taxon>Rhabditomorpha</taxon>
        <taxon>Rhabditoidea</taxon>
        <taxon>Rhabditidae</taxon>
        <taxon>Peloderinae</taxon>
        <taxon>Caenorhabditis</taxon>
    </lineage>
</organism>
<evidence type="ECO:0000256" key="1">
    <source>
        <dbReference type="SAM" id="SignalP"/>
    </source>
</evidence>
<dbReference type="eggNOG" id="ENOG502TJB4">
    <property type="taxonomic scope" value="Eukaryota"/>
</dbReference>
<evidence type="ECO:0000313" key="3">
    <source>
        <dbReference type="Proteomes" id="UP000008068"/>
    </source>
</evidence>
<dbReference type="AlphaFoldDB" id="G0MQG4"/>
<dbReference type="FunCoup" id="G0MQG4">
    <property type="interactions" value="1115"/>
</dbReference>
<dbReference type="EMBL" id="GL379806">
    <property type="protein sequence ID" value="EGT40881.1"/>
    <property type="molecule type" value="Genomic_DNA"/>
</dbReference>
<dbReference type="HOGENOM" id="CLU_120140_0_0_1"/>
<sequence>MHSPTILLLLSAVIGLSYGTIYWSQKHMDAVQTQVNLALHAYRTENYGLLYDLIEHGKGIDRYMKTHPNQIYRITVEEALEVNGGTIKSKVGIMIDLNEGSLHYDALLDLAPSKTSPTGYIISQGVICQGPCGVRTGNVGFFN</sequence>
<reference evidence="3" key="1">
    <citation type="submission" date="2011-07" db="EMBL/GenBank/DDBJ databases">
        <authorList>
            <consortium name="Caenorhabditis brenneri Sequencing and Analysis Consortium"/>
            <person name="Wilson R.K."/>
        </authorList>
    </citation>
    <scope>NUCLEOTIDE SEQUENCE [LARGE SCALE GENOMIC DNA]</scope>
    <source>
        <strain evidence="3">PB2801</strain>
    </source>
</reference>